<keyword evidence="2" id="KW-1185">Reference proteome</keyword>
<accession>A0ABS5J2T5</accession>
<dbReference type="RefSeq" id="WP_211974621.1">
    <property type="nucleotide sequence ID" value="NZ_CBFHAM010000016.1"/>
</dbReference>
<sequence>MFRLYALLCAGCWLLLQTRGNAQSRLFSQAIGGGLFAGSNYLGGGLVYSPRLNFFCFSDHSALSIGANIGLGTTINDNYNSNTGGNSTSIFMTNVPFLLTWNFGNAATNKACTKWGCFAGAGYGFQNASRGVEYIDDEETTTNQVHVSGLVLSAGFRLPVENHSLGIRVTYLFNNNRYNPDITGITGIGIDYNIGVKIHCAR</sequence>
<gene>
    <name evidence="1" type="ORF">KE626_19600</name>
</gene>
<protein>
    <recommendedName>
        <fullName evidence="3">Outer membrane protein beta-barrel domain-containing protein</fullName>
    </recommendedName>
</protein>
<evidence type="ECO:0000313" key="2">
    <source>
        <dbReference type="Proteomes" id="UP000676386"/>
    </source>
</evidence>
<comment type="caution">
    <text evidence="1">The sequence shown here is derived from an EMBL/GenBank/DDBJ whole genome shotgun (WGS) entry which is preliminary data.</text>
</comment>
<dbReference type="Proteomes" id="UP000676386">
    <property type="component" value="Unassembled WGS sequence"/>
</dbReference>
<evidence type="ECO:0000313" key="1">
    <source>
        <dbReference type="EMBL" id="MBS0029539.1"/>
    </source>
</evidence>
<organism evidence="1 2">
    <name type="scientific">Chitinophaga hostae</name>
    <dbReference type="NCBI Taxonomy" id="2831022"/>
    <lineage>
        <taxon>Bacteria</taxon>
        <taxon>Pseudomonadati</taxon>
        <taxon>Bacteroidota</taxon>
        <taxon>Chitinophagia</taxon>
        <taxon>Chitinophagales</taxon>
        <taxon>Chitinophagaceae</taxon>
        <taxon>Chitinophaga</taxon>
    </lineage>
</organism>
<proteinExistence type="predicted"/>
<dbReference type="EMBL" id="JAGTXB010000009">
    <property type="protein sequence ID" value="MBS0029539.1"/>
    <property type="molecule type" value="Genomic_DNA"/>
</dbReference>
<reference evidence="1 2" key="1">
    <citation type="submission" date="2021-04" db="EMBL/GenBank/DDBJ databases">
        <title>Chitinophaga sp. nov., isolated from the rhizosphere soil.</title>
        <authorList>
            <person name="He S."/>
        </authorList>
    </citation>
    <scope>NUCLEOTIDE SEQUENCE [LARGE SCALE GENOMIC DNA]</scope>
    <source>
        <strain evidence="1 2">2R12</strain>
    </source>
</reference>
<name>A0ABS5J2T5_9BACT</name>
<evidence type="ECO:0008006" key="3">
    <source>
        <dbReference type="Google" id="ProtNLM"/>
    </source>
</evidence>